<name>A0A7D9D6K0_PARCT</name>
<feature type="compositionally biased region" description="Pro residues" evidence="1">
    <location>
        <begin position="134"/>
        <end position="147"/>
    </location>
</feature>
<feature type="compositionally biased region" description="Polar residues" evidence="1">
    <location>
        <begin position="483"/>
        <end position="496"/>
    </location>
</feature>
<feature type="compositionally biased region" description="Pro residues" evidence="1">
    <location>
        <begin position="338"/>
        <end position="355"/>
    </location>
</feature>
<evidence type="ECO:0000313" key="3">
    <source>
        <dbReference type="Proteomes" id="UP001152795"/>
    </source>
</evidence>
<feature type="compositionally biased region" description="Pro residues" evidence="1">
    <location>
        <begin position="447"/>
        <end position="457"/>
    </location>
</feature>
<feature type="compositionally biased region" description="Basic and acidic residues" evidence="1">
    <location>
        <begin position="38"/>
        <end position="48"/>
    </location>
</feature>
<accession>A0A7D9D6K0</accession>
<dbReference type="EMBL" id="CACRXK020000062">
    <property type="protein sequence ID" value="CAB3977674.1"/>
    <property type="molecule type" value="Genomic_DNA"/>
</dbReference>
<feature type="compositionally biased region" description="Polar residues" evidence="1">
    <location>
        <begin position="92"/>
        <end position="117"/>
    </location>
</feature>
<organism evidence="2 3">
    <name type="scientific">Paramuricea clavata</name>
    <name type="common">Red gorgonian</name>
    <name type="synonym">Violescent sea-whip</name>
    <dbReference type="NCBI Taxonomy" id="317549"/>
    <lineage>
        <taxon>Eukaryota</taxon>
        <taxon>Metazoa</taxon>
        <taxon>Cnidaria</taxon>
        <taxon>Anthozoa</taxon>
        <taxon>Octocorallia</taxon>
        <taxon>Malacalcyonacea</taxon>
        <taxon>Plexauridae</taxon>
        <taxon>Paramuricea</taxon>
    </lineage>
</organism>
<feature type="compositionally biased region" description="Acidic residues" evidence="1">
    <location>
        <begin position="254"/>
        <end position="265"/>
    </location>
</feature>
<sequence>MASKTNLVVDITHHGEPSTNYQHPGIEMEPIYSNCGTAEDKNDGHSGSDENDDTNQYGECSGTSGYQQPRKISGHAYSQPNPPVVSKERSRIANQVNQHSETSTPSDYQHPTPNLEHTCNEYGVDYQQPKFTPSKPPRNPKSSPPPSERYKTPPIKKWKAPTNYQTPSQHALQTKYLVPPTPKSAPPSPELAPSSPPLDTDITFLEGGEQNREDETASSITKPSSGQNLPTAVKFQLPSPNSGINEKSNREADYEVPEIDAEFLENEGFNRPQPTPSLSHVDSDREAGYQVPEIDAEFLENEGFNPPQLSPSSRNVEVNRESGYLDMTSGDKSLIPPSTIPPSTIPPSSSSPPALPSRTPSQKAPSTSLVPTALPSKTPQNSPFARPTKASTNSEPPALPSNRRSQKSASVRPLMAATSSPPPTLPVKLSSVKSPKMVRSKSLISPQLPPKARPPLPAKTKPGSSPSPAFYAELNELDRQDDATNYQPLTPTTGKR</sequence>
<dbReference type="Proteomes" id="UP001152795">
    <property type="component" value="Unassembled WGS sequence"/>
</dbReference>
<keyword evidence="3" id="KW-1185">Reference proteome</keyword>
<proteinExistence type="predicted"/>
<dbReference type="AlphaFoldDB" id="A0A7D9D6K0"/>
<feature type="compositionally biased region" description="Polar residues" evidence="1">
    <location>
        <begin position="162"/>
        <end position="172"/>
    </location>
</feature>
<feature type="compositionally biased region" description="Polar residues" evidence="1">
    <location>
        <begin position="54"/>
        <end position="67"/>
    </location>
</feature>
<reference evidence="2" key="1">
    <citation type="submission" date="2020-04" db="EMBL/GenBank/DDBJ databases">
        <authorList>
            <person name="Alioto T."/>
            <person name="Alioto T."/>
            <person name="Gomez Garrido J."/>
        </authorList>
    </citation>
    <scope>NUCLEOTIDE SEQUENCE</scope>
    <source>
        <strain evidence="2">A484AB</strain>
    </source>
</reference>
<evidence type="ECO:0000313" key="2">
    <source>
        <dbReference type="EMBL" id="CAB3977674.1"/>
    </source>
</evidence>
<gene>
    <name evidence="2" type="ORF">PACLA_8A082149</name>
</gene>
<feature type="compositionally biased region" description="Pro residues" evidence="1">
    <location>
        <begin position="179"/>
        <end position="196"/>
    </location>
</feature>
<evidence type="ECO:0000256" key="1">
    <source>
        <dbReference type="SAM" id="MobiDB-lite"/>
    </source>
</evidence>
<protein>
    <submittedName>
        <fullName evidence="2">Uncharacterized protein</fullName>
    </submittedName>
</protein>
<comment type="caution">
    <text evidence="2">The sequence shown here is derived from an EMBL/GenBank/DDBJ whole genome shotgun (WGS) entry which is preliminary data.</text>
</comment>
<feature type="compositionally biased region" description="Polar residues" evidence="1">
    <location>
        <begin position="217"/>
        <end position="230"/>
    </location>
</feature>
<feature type="compositionally biased region" description="Polar residues" evidence="1">
    <location>
        <begin position="362"/>
        <end position="395"/>
    </location>
</feature>
<feature type="region of interest" description="Disordered" evidence="1">
    <location>
        <begin position="1"/>
        <end position="496"/>
    </location>
</feature>